<sequence>MDFESLFTQICHDLEKSGHVKEISTRFSTCSTDAQRISFVLALDSVRARFQEPLSLAKRAISTPCKSQELSTSHRVEGNNYYQKKLNWKAISSYNRSLLVGEGEALALAYANRSAVFHDTSDWLHSLRDIQLAFDHGYPKHLEYKLRERQGNCWLQLGHVRQAFISFNLARNLLLVTTTNAQQSHKDKLISINSKIVKLGDDANPTIGVSESNESAAASIERQVIKKRRTAPDLNRDSNALLPAASTSIELTDSDDRGRCLVATEDIQIGTTVIVEKALASILLEEFKESHCHHCLHWTPGPVPCHQCSQVGFCSTLCRDEAWASYHQSECGLTDSLHGTNVGRHGLLAVRTVLKVGRQRIMDVASEDDGCNPAGGELYDSTDYGRTIHRLVGNTARRSVADLFRRAVMAVYLTSLIQQQRDGKEDDPDEILATAVLQLIQSYPCNAHEISHLAFPLPGTPSGPDLPSTLQQIRLCEIGAAAMPVLSLINHSCDPNVVRDCYGDVIAVKAIRRIARGDEILDNYGYHYATHDKKERQLKLSQQYYFRCNCLACAQDWPRYEDAPKLVDRPELYHPIHRDIGNFSSLSSGSCYPDGPAHLEESTRLFIGYLEAMDSDASIHLPVQEYSMAQEVLKHCWALSATLSPHLAVVV</sequence>
<feature type="domain" description="MYND-type" evidence="12">
    <location>
        <begin position="292"/>
        <end position="331"/>
    </location>
</feature>
<dbReference type="Gene3D" id="2.170.270.10">
    <property type="entry name" value="SET domain"/>
    <property type="match status" value="1"/>
</dbReference>
<dbReference type="GO" id="GO:0008276">
    <property type="term" value="F:protein methyltransferase activity"/>
    <property type="evidence" value="ECO:0007669"/>
    <property type="project" value="UniProtKB-ARBA"/>
</dbReference>
<organism evidence="13 14">
    <name type="scientific">Daphnia pulex</name>
    <name type="common">Water flea</name>
    <dbReference type="NCBI Taxonomy" id="6669"/>
    <lineage>
        <taxon>Eukaryota</taxon>
        <taxon>Metazoa</taxon>
        <taxon>Ecdysozoa</taxon>
        <taxon>Arthropoda</taxon>
        <taxon>Crustacea</taxon>
        <taxon>Branchiopoda</taxon>
        <taxon>Diplostraca</taxon>
        <taxon>Cladocera</taxon>
        <taxon>Anomopoda</taxon>
        <taxon>Daphniidae</taxon>
        <taxon>Daphnia</taxon>
    </lineage>
</organism>
<keyword evidence="1" id="KW-0489">Methyltransferase</keyword>
<comment type="function">
    <text evidence="7">Protein-lysine N-methyltransferase. Monomethylates PRMT5, modulating its transcriptional activity. May also act as a histone methyltransferase. Plays a critical role in cardiac development. Acts as a key epigenetic regulator of gene expression during cardiac development via its dual activities as a methyltransferase and negative regulator of HDAC1.</text>
</comment>
<dbReference type="SUPFAM" id="SSF82199">
    <property type="entry name" value="SET domain"/>
    <property type="match status" value="1"/>
</dbReference>
<dbReference type="AlphaFoldDB" id="E9FXH0"/>
<dbReference type="SMART" id="SM00317">
    <property type="entry name" value="SET"/>
    <property type="match status" value="1"/>
</dbReference>
<evidence type="ECO:0000256" key="8">
    <source>
        <dbReference type="ARBA" id="ARBA00093635"/>
    </source>
</evidence>
<dbReference type="EMBL" id="GL732526">
    <property type="protein sequence ID" value="EFX88077.1"/>
    <property type="molecule type" value="Genomic_DNA"/>
</dbReference>
<evidence type="ECO:0000256" key="10">
    <source>
        <dbReference type="PROSITE-ProRule" id="PRU00134"/>
    </source>
</evidence>
<dbReference type="Pfam" id="PF01753">
    <property type="entry name" value="zf-MYND"/>
    <property type="match status" value="1"/>
</dbReference>
<dbReference type="GO" id="GO:0008270">
    <property type="term" value="F:zinc ion binding"/>
    <property type="evidence" value="ECO:0007669"/>
    <property type="project" value="UniProtKB-KW"/>
</dbReference>
<dbReference type="OMA" id="LECSTER"/>
<dbReference type="PANTHER" id="PTHR46165:SF6">
    <property type="entry name" value="SET AND MYND DOMAIN-CONTAINING PROTEIN 4-LIKE PROTEIN"/>
    <property type="match status" value="1"/>
</dbReference>
<dbReference type="GO" id="GO:0005634">
    <property type="term" value="C:nucleus"/>
    <property type="evidence" value="ECO:0000318"/>
    <property type="project" value="GO_Central"/>
</dbReference>
<evidence type="ECO:0000256" key="7">
    <source>
        <dbReference type="ARBA" id="ARBA00093423"/>
    </source>
</evidence>
<feature type="domain" description="SET" evidence="11">
    <location>
        <begin position="247"/>
        <end position="525"/>
    </location>
</feature>
<keyword evidence="4" id="KW-0479">Metal-binding</keyword>
<dbReference type="Gene3D" id="6.10.140.2220">
    <property type="match status" value="1"/>
</dbReference>
<dbReference type="eggNOG" id="KOG2084">
    <property type="taxonomic scope" value="Eukaryota"/>
</dbReference>
<dbReference type="OrthoDB" id="5945798at2759"/>
<evidence type="ECO:0000256" key="4">
    <source>
        <dbReference type="ARBA" id="ARBA00022723"/>
    </source>
</evidence>
<keyword evidence="6" id="KW-0862">Zinc</keyword>
<dbReference type="InterPro" id="IPR044421">
    <property type="entry name" value="SMYD4_SET"/>
</dbReference>
<keyword evidence="3" id="KW-0949">S-adenosyl-L-methionine</keyword>
<evidence type="ECO:0000313" key="14">
    <source>
        <dbReference type="Proteomes" id="UP000000305"/>
    </source>
</evidence>
<evidence type="ECO:0000256" key="1">
    <source>
        <dbReference type="ARBA" id="ARBA00022603"/>
    </source>
</evidence>
<dbReference type="GO" id="GO:0032259">
    <property type="term" value="P:methylation"/>
    <property type="evidence" value="ECO:0007669"/>
    <property type="project" value="UniProtKB-KW"/>
</dbReference>
<dbReference type="GO" id="GO:0008170">
    <property type="term" value="F:N-methyltransferase activity"/>
    <property type="evidence" value="ECO:0007669"/>
    <property type="project" value="UniProtKB-ARBA"/>
</dbReference>
<dbReference type="GO" id="GO:0008757">
    <property type="term" value="F:S-adenosylmethionine-dependent methyltransferase activity"/>
    <property type="evidence" value="ECO:0007669"/>
    <property type="project" value="UniProtKB-ARBA"/>
</dbReference>
<dbReference type="InterPro" id="IPR002893">
    <property type="entry name" value="Znf_MYND"/>
</dbReference>
<dbReference type="SUPFAM" id="SSF48452">
    <property type="entry name" value="TPR-like"/>
    <property type="match status" value="1"/>
</dbReference>
<dbReference type="InParanoid" id="E9FXH0"/>
<evidence type="ECO:0000259" key="11">
    <source>
        <dbReference type="PROSITE" id="PS50280"/>
    </source>
</evidence>
<evidence type="ECO:0000259" key="12">
    <source>
        <dbReference type="PROSITE" id="PS50865"/>
    </source>
</evidence>
<dbReference type="InterPro" id="IPR046341">
    <property type="entry name" value="SET_dom_sf"/>
</dbReference>
<dbReference type="PROSITE" id="PS50280">
    <property type="entry name" value="SET"/>
    <property type="match status" value="1"/>
</dbReference>
<name>E9FXH0_DAPPU</name>
<dbReference type="InterPro" id="IPR001214">
    <property type="entry name" value="SET_dom"/>
</dbReference>
<dbReference type="Gene3D" id="1.25.40.10">
    <property type="entry name" value="Tetratricopeptide repeat domain"/>
    <property type="match status" value="1"/>
</dbReference>
<dbReference type="GO" id="GO:0042826">
    <property type="term" value="F:histone deacetylase binding"/>
    <property type="evidence" value="ECO:0000318"/>
    <property type="project" value="GO_Central"/>
</dbReference>
<dbReference type="KEGG" id="dpx:DAPPUDRAFT_305694"/>
<evidence type="ECO:0000256" key="9">
    <source>
        <dbReference type="ARBA" id="ARBA00093680"/>
    </source>
</evidence>
<dbReference type="InterPro" id="IPR011990">
    <property type="entry name" value="TPR-like_helical_dom_sf"/>
</dbReference>
<dbReference type="PROSITE" id="PS50865">
    <property type="entry name" value="ZF_MYND_2"/>
    <property type="match status" value="1"/>
</dbReference>
<keyword evidence="14" id="KW-1185">Reference proteome</keyword>
<dbReference type="CDD" id="cd10536">
    <property type="entry name" value="SET_SMYD4"/>
    <property type="match status" value="1"/>
</dbReference>
<reference evidence="13 14" key="1">
    <citation type="journal article" date="2011" name="Science">
        <title>The ecoresponsive genome of Daphnia pulex.</title>
        <authorList>
            <person name="Colbourne J.K."/>
            <person name="Pfrender M.E."/>
            <person name="Gilbert D."/>
            <person name="Thomas W.K."/>
            <person name="Tucker A."/>
            <person name="Oakley T.H."/>
            <person name="Tokishita S."/>
            <person name="Aerts A."/>
            <person name="Arnold G.J."/>
            <person name="Basu M.K."/>
            <person name="Bauer D.J."/>
            <person name="Caceres C.E."/>
            <person name="Carmel L."/>
            <person name="Casola C."/>
            <person name="Choi J.H."/>
            <person name="Detter J.C."/>
            <person name="Dong Q."/>
            <person name="Dusheyko S."/>
            <person name="Eads B.D."/>
            <person name="Frohlich T."/>
            <person name="Geiler-Samerotte K.A."/>
            <person name="Gerlach D."/>
            <person name="Hatcher P."/>
            <person name="Jogdeo S."/>
            <person name="Krijgsveld J."/>
            <person name="Kriventseva E.V."/>
            <person name="Kultz D."/>
            <person name="Laforsch C."/>
            <person name="Lindquist E."/>
            <person name="Lopez J."/>
            <person name="Manak J.R."/>
            <person name="Muller J."/>
            <person name="Pangilinan J."/>
            <person name="Patwardhan R.P."/>
            <person name="Pitluck S."/>
            <person name="Pritham E.J."/>
            <person name="Rechtsteiner A."/>
            <person name="Rho M."/>
            <person name="Rogozin I.B."/>
            <person name="Sakarya O."/>
            <person name="Salamov A."/>
            <person name="Schaack S."/>
            <person name="Shapiro H."/>
            <person name="Shiga Y."/>
            <person name="Skalitzky C."/>
            <person name="Smith Z."/>
            <person name="Souvorov A."/>
            <person name="Sung W."/>
            <person name="Tang Z."/>
            <person name="Tsuchiya D."/>
            <person name="Tu H."/>
            <person name="Vos H."/>
            <person name="Wang M."/>
            <person name="Wolf Y.I."/>
            <person name="Yamagata H."/>
            <person name="Yamada T."/>
            <person name="Ye Y."/>
            <person name="Shaw J.R."/>
            <person name="Andrews J."/>
            <person name="Crease T.J."/>
            <person name="Tang H."/>
            <person name="Lucas S.M."/>
            <person name="Robertson H.M."/>
            <person name="Bork P."/>
            <person name="Koonin E.V."/>
            <person name="Zdobnov E.M."/>
            <person name="Grigoriev I.V."/>
            <person name="Lynch M."/>
            <person name="Boore J.L."/>
        </authorList>
    </citation>
    <scope>NUCLEOTIDE SEQUENCE [LARGE SCALE GENOMIC DNA]</scope>
</reference>
<evidence type="ECO:0000256" key="3">
    <source>
        <dbReference type="ARBA" id="ARBA00022691"/>
    </source>
</evidence>
<evidence type="ECO:0000256" key="2">
    <source>
        <dbReference type="ARBA" id="ARBA00022679"/>
    </source>
</evidence>
<dbReference type="PANTHER" id="PTHR46165">
    <property type="entry name" value="SET AND MYND DOMAIN-CONTAINING PROTEIN 4"/>
    <property type="match status" value="1"/>
</dbReference>
<dbReference type="Pfam" id="PF00856">
    <property type="entry name" value="SET"/>
    <property type="match status" value="1"/>
</dbReference>
<evidence type="ECO:0000256" key="5">
    <source>
        <dbReference type="ARBA" id="ARBA00022771"/>
    </source>
</evidence>
<dbReference type="Gene3D" id="1.10.220.160">
    <property type="match status" value="1"/>
</dbReference>
<gene>
    <name evidence="13" type="ORF">DAPPUDRAFT_305694</name>
</gene>
<protein>
    <recommendedName>
        <fullName evidence="8">Protein-lysine N-methyltransferase SMYD4</fullName>
    </recommendedName>
    <alternativeName>
        <fullName evidence="9">SET and MYND domain-containing protein 4</fullName>
    </alternativeName>
</protein>
<proteinExistence type="predicted"/>
<accession>E9FXH0</accession>
<evidence type="ECO:0000313" key="13">
    <source>
        <dbReference type="EMBL" id="EFX88077.1"/>
    </source>
</evidence>
<dbReference type="Proteomes" id="UP000000305">
    <property type="component" value="Unassembled WGS sequence"/>
</dbReference>
<dbReference type="GO" id="GO:0005737">
    <property type="term" value="C:cytoplasm"/>
    <property type="evidence" value="ECO:0000318"/>
    <property type="project" value="GO_Central"/>
</dbReference>
<evidence type="ECO:0000256" key="6">
    <source>
        <dbReference type="ARBA" id="ARBA00022833"/>
    </source>
</evidence>
<dbReference type="InterPro" id="IPR052097">
    <property type="entry name" value="SET-MYND_domain_protein"/>
</dbReference>
<dbReference type="HOGENOM" id="CLU_021727_1_0_1"/>
<dbReference type="STRING" id="6669.E9FXH0"/>
<dbReference type="SUPFAM" id="SSF144232">
    <property type="entry name" value="HIT/MYND zinc finger-like"/>
    <property type="match status" value="1"/>
</dbReference>
<keyword evidence="5 10" id="KW-0863">Zinc-finger</keyword>
<keyword evidence="2" id="KW-0808">Transferase</keyword>